<dbReference type="AlphaFoldDB" id="A0A2P2P6X2"/>
<dbReference type="EMBL" id="GGEC01070016">
    <property type="protein sequence ID" value="MBX50500.1"/>
    <property type="molecule type" value="Transcribed_RNA"/>
</dbReference>
<protein>
    <submittedName>
        <fullName evidence="1">Uncharacterized protein</fullName>
    </submittedName>
</protein>
<reference evidence="1" key="1">
    <citation type="submission" date="2018-02" db="EMBL/GenBank/DDBJ databases">
        <title>Rhizophora mucronata_Transcriptome.</title>
        <authorList>
            <person name="Meera S.P."/>
            <person name="Sreeshan A."/>
            <person name="Augustine A."/>
        </authorList>
    </citation>
    <scope>NUCLEOTIDE SEQUENCE</scope>
    <source>
        <tissue evidence="1">Leaf</tissue>
    </source>
</reference>
<name>A0A2P2P6X2_RHIMU</name>
<proteinExistence type="predicted"/>
<accession>A0A2P2P6X2</accession>
<evidence type="ECO:0000313" key="1">
    <source>
        <dbReference type="EMBL" id="MBX50500.1"/>
    </source>
</evidence>
<sequence length="30" mass="3629">MVPNVYILKQKKKEYRNNPSFNPSNSKQYI</sequence>
<organism evidence="1">
    <name type="scientific">Rhizophora mucronata</name>
    <name type="common">Asiatic mangrove</name>
    <dbReference type="NCBI Taxonomy" id="61149"/>
    <lineage>
        <taxon>Eukaryota</taxon>
        <taxon>Viridiplantae</taxon>
        <taxon>Streptophyta</taxon>
        <taxon>Embryophyta</taxon>
        <taxon>Tracheophyta</taxon>
        <taxon>Spermatophyta</taxon>
        <taxon>Magnoliopsida</taxon>
        <taxon>eudicotyledons</taxon>
        <taxon>Gunneridae</taxon>
        <taxon>Pentapetalae</taxon>
        <taxon>rosids</taxon>
        <taxon>fabids</taxon>
        <taxon>Malpighiales</taxon>
        <taxon>Rhizophoraceae</taxon>
        <taxon>Rhizophora</taxon>
    </lineage>
</organism>